<keyword evidence="1" id="KW-1133">Transmembrane helix</keyword>
<sequence length="89" mass="9140">MGHGVAVHIGPDRAGMADPALARHNPRMRWILIVGGLLLIASGVVWTLQGLNLLGGSSMSGNRTWAVIGPIAALAGVVAVRGGLRRGAR</sequence>
<protein>
    <submittedName>
        <fullName evidence="2">Uncharacterized protein</fullName>
    </submittedName>
</protein>
<evidence type="ECO:0000313" key="3">
    <source>
        <dbReference type="Proteomes" id="UP001500655"/>
    </source>
</evidence>
<feature type="transmembrane region" description="Helical" evidence="1">
    <location>
        <begin position="63"/>
        <end position="84"/>
    </location>
</feature>
<feature type="transmembrane region" description="Helical" evidence="1">
    <location>
        <begin position="30"/>
        <end position="51"/>
    </location>
</feature>
<keyword evidence="1" id="KW-0472">Membrane</keyword>
<name>A0ABP4XEJ6_9ACTN</name>
<reference evidence="3" key="1">
    <citation type="journal article" date="2019" name="Int. J. Syst. Evol. Microbiol.">
        <title>The Global Catalogue of Microorganisms (GCM) 10K type strain sequencing project: providing services to taxonomists for standard genome sequencing and annotation.</title>
        <authorList>
            <consortium name="The Broad Institute Genomics Platform"/>
            <consortium name="The Broad Institute Genome Sequencing Center for Infectious Disease"/>
            <person name="Wu L."/>
            <person name="Ma J."/>
        </authorList>
    </citation>
    <scope>NUCLEOTIDE SEQUENCE [LARGE SCALE GENOMIC DNA]</scope>
    <source>
        <strain evidence="3">JCM 13249</strain>
    </source>
</reference>
<keyword evidence="1" id="KW-0812">Transmembrane</keyword>
<keyword evidence="3" id="KW-1185">Reference proteome</keyword>
<dbReference type="Proteomes" id="UP001500655">
    <property type="component" value="Unassembled WGS sequence"/>
</dbReference>
<organism evidence="2 3">
    <name type="scientific">Luedemannella helvata</name>
    <dbReference type="NCBI Taxonomy" id="349315"/>
    <lineage>
        <taxon>Bacteria</taxon>
        <taxon>Bacillati</taxon>
        <taxon>Actinomycetota</taxon>
        <taxon>Actinomycetes</taxon>
        <taxon>Micromonosporales</taxon>
        <taxon>Micromonosporaceae</taxon>
        <taxon>Luedemannella</taxon>
    </lineage>
</organism>
<gene>
    <name evidence="2" type="ORF">GCM10009681_54610</name>
</gene>
<evidence type="ECO:0000313" key="2">
    <source>
        <dbReference type="EMBL" id="GAA1776339.1"/>
    </source>
</evidence>
<evidence type="ECO:0000256" key="1">
    <source>
        <dbReference type="SAM" id="Phobius"/>
    </source>
</evidence>
<comment type="caution">
    <text evidence="2">The sequence shown here is derived from an EMBL/GenBank/DDBJ whole genome shotgun (WGS) entry which is preliminary data.</text>
</comment>
<dbReference type="EMBL" id="BAAALS010000047">
    <property type="protein sequence ID" value="GAA1776339.1"/>
    <property type="molecule type" value="Genomic_DNA"/>
</dbReference>
<accession>A0ABP4XEJ6</accession>
<proteinExistence type="predicted"/>